<proteinExistence type="predicted"/>
<dbReference type="AlphaFoldDB" id="A0AAQ3K415"/>
<organism evidence="1 2">
    <name type="scientific">Canna indica</name>
    <name type="common">Indian-shot</name>
    <dbReference type="NCBI Taxonomy" id="4628"/>
    <lineage>
        <taxon>Eukaryota</taxon>
        <taxon>Viridiplantae</taxon>
        <taxon>Streptophyta</taxon>
        <taxon>Embryophyta</taxon>
        <taxon>Tracheophyta</taxon>
        <taxon>Spermatophyta</taxon>
        <taxon>Magnoliopsida</taxon>
        <taxon>Liliopsida</taxon>
        <taxon>Zingiberales</taxon>
        <taxon>Cannaceae</taxon>
        <taxon>Canna</taxon>
    </lineage>
</organism>
<keyword evidence="2" id="KW-1185">Reference proteome</keyword>
<dbReference type="Proteomes" id="UP001327560">
    <property type="component" value="Chromosome 3"/>
</dbReference>
<reference evidence="1 2" key="1">
    <citation type="submission" date="2023-10" db="EMBL/GenBank/DDBJ databases">
        <title>Chromosome-scale genome assembly provides insights into flower coloration mechanisms of Canna indica.</title>
        <authorList>
            <person name="Li C."/>
        </authorList>
    </citation>
    <scope>NUCLEOTIDE SEQUENCE [LARGE SCALE GENOMIC DNA]</scope>
    <source>
        <tissue evidence="1">Flower</tissue>
    </source>
</reference>
<name>A0AAQ3K415_9LILI</name>
<gene>
    <name evidence="1" type="ORF">Cni_G09452</name>
</gene>
<sequence length="128" mass="14678">MLKIVAKAKEASLKKRKFDEDCSKETEKDNSIQSKGKGILNFVTKGKGDKTQVAINRMMKKDLKEKVDYQCGLFFYTSVLPFNVVKNPEFEKFCEMVGRYGIGYKPPSYHDMRKKLLKKAVANIDVTL</sequence>
<protein>
    <submittedName>
        <fullName evidence="1">Uncharacterized protein</fullName>
    </submittedName>
</protein>
<dbReference type="EMBL" id="CP136892">
    <property type="protein sequence ID" value="WOL00739.1"/>
    <property type="molecule type" value="Genomic_DNA"/>
</dbReference>
<evidence type="ECO:0000313" key="2">
    <source>
        <dbReference type="Proteomes" id="UP001327560"/>
    </source>
</evidence>
<accession>A0AAQ3K415</accession>
<evidence type="ECO:0000313" key="1">
    <source>
        <dbReference type="EMBL" id="WOL00739.1"/>
    </source>
</evidence>